<proteinExistence type="predicted"/>
<dbReference type="InterPro" id="IPR039420">
    <property type="entry name" value="WalR-like"/>
</dbReference>
<reference evidence="10" key="1">
    <citation type="submission" date="2022-04" db="EMBL/GenBank/DDBJ databases">
        <title>Roseibium sp. CAU 1639 isolated from mud.</title>
        <authorList>
            <person name="Kim W."/>
        </authorList>
    </citation>
    <scope>NUCLEOTIDE SEQUENCE</scope>
    <source>
        <strain evidence="10">CAU 1639</strain>
    </source>
</reference>
<dbReference type="SMART" id="SM00448">
    <property type="entry name" value="REC"/>
    <property type="match status" value="1"/>
</dbReference>
<evidence type="ECO:0000256" key="4">
    <source>
        <dbReference type="ARBA" id="ARBA00023125"/>
    </source>
</evidence>
<evidence type="ECO:0000259" key="8">
    <source>
        <dbReference type="PROSITE" id="PS50110"/>
    </source>
</evidence>
<protein>
    <submittedName>
        <fullName evidence="10">Response regulator</fullName>
    </submittedName>
</protein>
<organism evidence="10 11">
    <name type="scientific">Roseibium sediminicola</name>
    <dbReference type="NCBI Taxonomy" id="2933272"/>
    <lineage>
        <taxon>Bacteria</taxon>
        <taxon>Pseudomonadati</taxon>
        <taxon>Pseudomonadota</taxon>
        <taxon>Alphaproteobacteria</taxon>
        <taxon>Hyphomicrobiales</taxon>
        <taxon>Stappiaceae</taxon>
        <taxon>Roseibium</taxon>
    </lineage>
</organism>
<dbReference type="EMBL" id="JALNMJ010000021">
    <property type="protein sequence ID" value="MCK7615076.1"/>
    <property type="molecule type" value="Genomic_DNA"/>
</dbReference>
<keyword evidence="1 6" id="KW-0597">Phosphoprotein</keyword>
<evidence type="ECO:0000313" key="10">
    <source>
        <dbReference type="EMBL" id="MCK7615076.1"/>
    </source>
</evidence>
<dbReference type="InterPro" id="IPR036388">
    <property type="entry name" value="WH-like_DNA-bd_sf"/>
</dbReference>
<dbReference type="PROSITE" id="PS51755">
    <property type="entry name" value="OMPR_PHOB"/>
    <property type="match status" value="1"/>
</dbReference>
<dbReference type="InterPro" id="IPR011006">
    <property type="entry name" value="CheY-like_superfamily"/>
</dbReference>
<keyword evidence="11" id="KW-1185">Reference proteome</keyword>
<dbReference type="CDD" id="cd00383">
    <property type="entry name" value="trans_reg_C"/>
    <property type="match status" value="1"/>
</dbReference>
<evidence type="ECO:0000259" key="9">
    <source>
        <dbReference type="PROSITE" id="PS51755"/>
    </source>
</evidence>
<dbReference type="Proteomes" id="UP001431221">
    <property type="component" value="Unassembled WGS sequence"/>
</dbReference>
<keyword evidence="5" id="KW-0804">Transcription</keyword>
<dbReference type="SUPFAM" id="SSF46894">
    <property type="entry name" value="C-terminal effector domain of the bipartite response regulators"/>
    <property type="match status" value="1"/>
</dbReference>
<evidence type="ECO:0000256" key="2">
    <source>
        <dbReference type="ARBA" id="ARBA00023012"/>
    </source>
</evidence>
<keyword evidence="3" id="KW-0805">Transcription regulation</keyword>
<comment type="caution">
    <text evidence="10">The sequence shown here is derived from an EMBL/GenBank/DDBJ whole genome shotgun (WGS) entry which is preliminary data.</text>
</comment>
<dbReference type="SUPFAM" id="SSF52172">
    <property type="entry name" value="CheY-like"/>
    <property type="match status" value="1"/>
</dbReference>
<dbReference type="InterPro" id="IPR016032">
    <property type="entry name" value="Sig_transdc_resp-reg_C-effctor"/>
</dbReference>
<accession>A0ABT0H069</accession>
<evidence type="ECO:0000313" key="11">
    <source>
        <dbReference type="Proteomes" id="UP001431221"/>
    </source>
</evidence>
<dbReference type="SMART" id="SM00862">
    <property type="entry name" value="Trans_reg_C"/>
    <property type="match status" value="1"/>
</dbReference>
<feature type="domain" description="OmpR/PhoB-type" evidence="9">
    <location>
        <begin position="142"/>
        <end position="241"/>
    </location>
</feature>
<dbReference type="Pfam" id="PF00072">
    <property type="entry name" value="Response_reg"/>
    <property type="match status" value="1"/>
</dbReference>
<dbReference type="CDD" id="cd17574">
    <property type="entry name" value="REC_OmpR"/>
    <property type="match status" value="1"/>
</dbReference>
<keyword evidence="2" id="KW-0902">Two-component regulatory system</keyword>
<keyword evidence="4 7" id="KW-0238">DNA-binding</keyword>
<dbReference type="InterPro" id="IPR001867">
    <property type="entry name" value="OmpR/PhoB-type_DNA-bd"/>
</dbReference>
<dbReference type="PANTHER" id="PTHR48111">
    <property type="entry name" value="REGULATOR OF RPOS"/>
    <property type="match status" value="1"/>
</dbReference>
<dbReference type="Gene3D" id="1.10.10.10">
    <property type="entry name" value="Winged helix-like DNA-binding domain superfamily/Winged helix DNA-binding domain"/>
    <property type="match status" value="1"/>
</dbReference>
<evidence type="ECO:0000256" key="7">
    <source>
        <dbReference type="PROSITE-ProRule" id="PRU01091"/>
    </source>
</evidence>
<sequence>MTSPSLDLAQKQILVCDDEPHLREMVAEYLSERGYAVSEAPNADEMAKLLETLEPALIILDVNMPGTDGLTALRNLRASSTVPVIMLTAASEVVDRIVGLEMGADDYVGKPVDLRELEARIKAALRRQTFAGAEQQQKDRQTGTVPFGPCRLDLDGAKLYASTGDEIAITAMEFSLLRVFAENRGRVLNRDQLLEQAHDKGWEPFDRSIDLRISRLRRKIEMNPTKPETIRTVRGIGYVFD</sequence>
<dbReference type="Gene3D" id="6.10.250.690">
    <property type="match status" value="1"/>
</dbReference>
<dbReference type="Pfam" id="PF00486">
    <property type="entry name" value="Trans_reg_C"/>
    <property type="match status" value="1"/>
</dbReference>
<dbReference type="InterPro" id="IPR001789">
    <property type="entry name" value="Sig_transdc_resp-reg_receiver"/>
</dbReference>
<evidence type="ECO:0000256" key="5">
    <source>
        <dbReference type="ARBA" id="ARBA00023163"/>
    </source>
</evidence>
<dbReference type="Gene3D" id="3.40.50.2300">
    <property type="match status" value="1"/>
</dbReference>
<dbReference type="RefSeq" id="WP_248158032.1">
    <property type="nucleotide sequence ID" value="NZ_JALNMJ010000021.1"/>
</dbReference>
<evidence type="ECO:0000256" key="1">
    <source>
        <dbReference type="ARBA" id="ARBA00022553"/>
    </source>
</evidence>
<dbReference type="PROSITE" id="PS50110">
    <property type="entry name" value="RESPONSE_REGULATORY"/>
    <property type="match status" value="1"/>
</dbReference>
<dbReference type="PANTHER" id="PTHR48111:SF4">
    <property type="entry name" value="DNA-BINDING DUAL TRANSCRIPTIONAL REGULATOR OMPR"/>
    <property type="match status" value="1"/>
</dbReference>
<gene>
    <name evidence="10" type="ORF">M0H32_23160</name>
</gene>
<evidence type="ECO:0000256" key="3">
    <source>
        <dbReference type="ARBA" id="ARBA00023015"/>
    </source>
</evidence>
<feature type="modified residue" description="4-aspartylphosphate" evidence="6">
    <location>
        <position position="61"/>
    </location>
</feature>
<evidence type="ECO:0000256" key="6">
    <source>
        <dbReference type="PROSITE-ProRule" id="PRU00169"/>
    </source>
</evidence>
<feature type="domain" description="Response regulatory" evidence="8">
    <location>
        <begin position="12"/>
        <end position="125"/>
    </location>
</feature>
<name>A0ABT0H069_9HYPH</name>
<feature type="DNA-binding region" description="OmpR/PhoB-type" evidence="7">
    <location>
        <begin position="142"/>
        <end position="241"/>
    </location>
</feature>